<reference evidence="2 3" key="4">
    <citation type="journal article" date="2005" name="J. Mol. Biol.">
        <title>Genome comparison of Pseudomonas aeruginosa large phages.</title>
        <authorList>
            <person name="Hertveldt K."/>
            <person name="Lavigne R."/>
            <person name="Pleteneva E."/>
            <person name="Sernova N."/>
            <person name="Kurochkina L."/>
            <person name="Korchevskii R."/>
            <person name="Robben J."/>
            <person name="Mesyanzhinov V."/>
            <person name="Krylov V.N."/>
            <person name="Volckaert G."/>
        </authorList>
    </citation>
    <scope>NUCLEOTIDE SEQUENCE</scope>
</reference>
<dbReference type="Proteomes" id="UP000001239">
    <property type="component" value="Segment"/>
</dbReference>
<sequence length="277" mass="31559">MTDKHNEDFRGKVPDHIQEMHLENDLGWLKDLKVHELDGKLLLGEPGEELPFNVSHVIEEKEFVQKWLIPFALGNSTGVNYFPFQEWCSFTFNGTRSVLVVARDAETGKYEPTLLVPPIISNSLTADDRYKLRMASLAIYNISEDNRQKENLNASLKVANALADSKIGLEAKPTTLTDLITPAFFEKFSVVPEVERKVYWIRDVIRKGTETNPDDLTRARELFFKEHKGETLTQEELKFLNQLSLGDYEIEDRLADAPSEQADSESPDDPNFDPLAC</sequence>
<evidence type="ECO:0000313" key="2">
    <source>
        <dbReference type="EMBL" id="CAG27123.1"/>
    </source>
</evidence>
<dbReference type="GeneID" id="5176666"/>
<reference evidence="2 3" key="3">
    <citation type="journal article" date="2004" name="Bioinformatics">
        <title>PHIRE, a deterministic approach to reveal regulatory elements in bacteriophage genomes.</title>
        <authorList>
            <person name="Lavigne R."/>
            <person name="Sun W.D."/>
            <person name="Volckaert G."/>
        </authorList>
    </citation>
    <scope>NUCLEOTIDE SEQUENCE [LARGE SCALE GENOMIC DNA]</scope>
</reference>
<accession>Q2Z152</accession>
<evidence type="ECO:0000256" key="1">
    <source>
        <dbReference type="SAM" id="MobiDB-lite"/>
    </source>
</evidence>
<proteinExistence type="predicted"/>
<feature type="region of interest" description="Disordered" evidence="1">
    <location>
        <begin position="252"/>
        <end position="277"/>
    </location>
</feature>
<protein>
    <submittedName>
        <fullName evidence="2">Uncharacterized protein</fullName>
    </submittedName>
</protein>
<name>Q2Z152_9CAUD</name>
<evidence type="ECO:0000313" key="3">
    <source>
        <dbReference type="Proteomes" id="UP000001239"/>
    </source>
</evidence>
<dbReference type="OrthoDB" id="9782at10239"/>
<dbReference type="RefSeq" id="YP_418062.1">
    <property type="nucleotide sequence ID" value="NC_007623.1"/>
</dbReference>
<dbReference type="KEGG" id="vg:5176666"/>
<dbReference type="EMBL" id="AJ697969">
    <property type="protein sequence ID" value="CAG27123.1"/>
    <property type="molecule type" value="Genomic_DNA"/>
</dbReference>
<reference evidence="2 3" key="2">
    <citation type="journal article" date="2003" name="Res. Microbiol.">
        <title>Myoviridae bacteriophages of Pseudomonas aeruginosa: a long and complex evolutionary pathway.</title>
        <authorList>
            <person name="Krylov V.N."/>
            <person name="Pleteneva E.A."/>
            <person name="Bourkalsteva M.V."/>
            <person name="Shaburova O.V."/>
            <person name="Volckaert G."/>
            <person name="Sykilinda N.N."/>
            <person name="Kurochkina L.P."/>
            <person name="Mesyanzhinov V.V."/>
        </authorList>
    </citation>
    <scope>NUCLEOTIDE SEQUENCE [LARGE SCALE GENOMIC DNA]</scope>
</reference>
<feature type="compositionally biased region" description="Acidic residues" evidence="1">
    <location>
        <begin position="262"/>
        <end position="271"/>
    </location>
</feature>
<reference evidence="2 3" key="1">
    <citation type="journal article" date="2002" name="Genetika">
        <title>Phenogenetic characterization of a group of giant Phi KZ-like bacteriophages of Pseudomonas aeruginosa].</title>
        <authorList>
            <person name="Burkal'tseva M.V."/>
            <person name="Krylov V.N."/>
            <person name="Pleteneva E.A."/>
            <person name="Shaburova O.V."/>
            <person name="Krylov S.V."/>
            <person name="Volckaert G."/>
            <person name="Sykilinda N.N."/>
            <person name="Kurochkina L.P."/>
            <person name="Mesyanzhinov V.V."/>
        </authorList>
    </citation>
    <scope>NUCLEOTIDE SEQUENCE [LARGE SCALE GENOMIC DNA]</scope>
</reference>
<keyword evidence="3" id="KW-1185">Reference proteome</keyword>
<organism evidence="2 3">
    <name type="scientific">Pseudomonas phage EL</name>
    <dbReference type="NCBI Taxonomy" id="273133"/>
    <lineage>
        <taxon>Viruses</taxon>
        <taxon>Duplodnaviria</taxon>
        <taxon>Heunggongvirae</taxon>
        <taxon>Uroviricota</taxon>
        <taxon>Caudoviricetes</taxon>
        <taxon>Chimalliviridae</taxon>
        <taxon>Elvirus</taxon>
        <taxon>Elvirus EL</taxon>
    </lineage>
</organism>